<evidence type="ECO:0000259" key="2">
    <source>
        <dbReference type="Pfam" id="PF12680"/>
    </source>
</evidence>
<gene>
    <name evidence="3" type="ORF">IQ63_38625</name>
</gene>
<dbReference type="InterPro" id="IPR009959">
    <property type="entry name" value="Cyclase_SnoaL-like"/>
</dbReference>
<feature type="signal peptide" evidence="1">
    <location>
        <begin position="1"/>
        <end position="33"/>
    </location>
</feature>
<feature type="domain" description="SnoaL-like" evidence="2">
    <location>
        <begin position="203"/>
        <end position="299"/>
    </location>
</feature>
<dbReference type="InterPro" id="IPR037401">
    <property type="entry name" value="SnoaL-like"/>
</dbReference>
<dbReference type="PROSITE" id="PS51318">
    <property type="entry name" value="TAT"/>
    <property type="match status" value="1"/>
</dbReference>
<organism evidence="3 4">
    <name type="scientific">Streptomyces acidiscabies</name>
    <dbReference type="NCBI Taxonomy" id="42234"/>
    <lineage>
        <taxon>Bacteria</taxon>
        <taxon>Bacillati</taxon>
        <taxon>Actinomycetota</taxon>
        <taxon>Actinomycetes</taxon>
        <taxon>Kitasatosporales</taxon>
        <taxon>Streptomycetaceae</taxon>
        <taxon>Streptomyces</taxon>
    </lineage>
</organism>
<keyword evidence="1" id="KW-0732">Signal</keyword>
<feature type="chain" id="PRO_5005541686" description="SnoaL-like domain-containing protein" evidence="1">
    <location>
        <begin position="34"/>
        <end position="317"/>
    </location>
</feature>
<dbReference type="OrthoDB" id="129343at2"/>
<evidence type="ECO:0000256" key="1">
    <source>
        <dbReference type="SAM" id="SignalP"/>
    </source>
</evidence>
<comment type="caution">
    <text evidence="3">The sequence shown here is derived from an EMBL/GenBank/DDBJ whole genome shotgun (WGS) entry which is preliminary data.</text>
</comment>
<dbReference type="Pfam" id="PF07366">
    <property type="entry name" value="SnoaL"/>
    <property type="match status" value="1"/>
</dbReference>
<dbReference type="PATRIC" id="fig|42234.21.peg.7951"/>
<dbReference type="PANTHER" id="PTHR38436">
    <property type="entry name" value="POLYKETIDE CYCLASE SNOAL-LIKE DOMAIN"/>
    <property type="match status" value="1"/>
</dbReference>
<dbReference type="Pfam" id="PF12680">
    <property type="entry name" value="SnoaL_2"/>
    <property type="match status" value="1"/>
</dbReference>
<dbReference type="GO" id="GO:0030638">
    <property type="term" value="P:polyketide metabolic process"/>
    <property type="evidence" value="ECO:0007669"/>
    <property type="project" value="InterPro"/>
</dbReference>
<name>A0A0L0JKD4_9ACTN</name>
<dbReference type="InterPro" id="IPR006311">
    <property type="entry name" value="TAT_signal"/>
</dbReference>
<dbReference type="Proteomes" id="UP000037151">
    <property type="component" value="Unassembled WGS sequence"/>
</dbReference>
<dbReference type="Gene3D" id="3.10.450.50">
    <property type="match status" value="2"/>
</dbReference>
<accession>A0A0L0JKD4</accession>
<dbReference type="InterPro" id="IPR032710">
    <property type="entry name" value="NTF2-like_dom_sf"/>
</dbReference>
<protein>
    <recommendedName>
        <fullName evidence="2">SnoaL-like domain-containing protein</fullName>
    </recommendedName>
</protein>
<dbReference type="AlphaFoldDB" id="A0A0L0JKD4"/>
<dbReference type="RefSeq" id="WP_050374772.1">
    <property type="nucleotide sequence ID" value="NZ_KQ257834.1"/>
</dbReference>
<dbReference type="PANTHER" id="PTHR38436:SF1">
    <property type="entry name" value="ESTER CYCLASE"/>
    <property type="match status" value="1"/>
</dbReference>
<reference evidence="4" key="1">
    <citation type="submission" date="2014-07" db="EMBL/GenBank/DDBJ databases">
        <title>Genome sequencing of plant-pathogenic Streptomyces species.</title>
        <authorList>
            <person name="Harrison J."/>
            <person name="Sapp M."/>
            <person name="Thwaites R."/>
            <person name="Studholme D.J."/>
        </authorList>
    </citation>
    <scope>NUCLEOTIDE SEQUENCE [LARGE SCALE GENOMIC DNA]</scope>
    <source>
        <strain evidence="4">NCPPB 4445</strain>
    </source>
</reference>
<dbReference type="SUPFAM" id="SSF54427">
    <property type="entry name" value="NTF2-like"/>
    <property type="match status" value="2"/>
</dbReference>
<dbReference type="EMBL" id="JPPY01000214">
    <property type="protein sequence ID" value="KND26147.1"/>
    <property type="molecule type" value="Genomic_DNA"/>
</dbReference>
<sequence length="317" mass="33708">MPPSAPTTPARRAAVAFLAAAAVLGAAAVPAAAAPHGSAAGHAAYGQNGYGDAARLGYQKTVAITVTKRVFEHGDTAVVDRFVRPDYIQHNPTAADGAAGLKALATSIHQQFPDARYNVKRVISQGDLVMLHSNVVLVPGTKGAAVIDIFRFQGGKIAEHWDVIQNVPDTTASGNDMFSTLSSPQVSQPLDHRLTKANEALVVKAFDELIVHKDLTALDRYWDPGYLQHNTQMQSGVPAAKAGLGGYFASAPQLTVTPKRVIAEGDLVAVHSDYVNYPGDRGTAILDLFRVRNGEIVEHWDIIQNVPETSANGNGMF</sequence>
<proteinExistence type="predicted"/>
<evidence type="ECO:0000313" key="3">
    <source>
        <dbReference type="EMBL" id="KND26147.1"/>
    </source>
</evidence>
<evidence type="ECO:0000313" key="4">
    <source>
        <dbReference type="Proteomes" id="UP000037151"/>
    </source>
</evidence>